<protein>
    <recommendedName>
        <fullName evidence="12">DNA gyrase subunit B</fullName>
        <ecNumber evidence="12">5.6.2.2</ecNumber>
    </recommendedName>
</protein>
<evidence type="ECO:0000259" key="13">
    <source>
        <dbReference type="PROSITE" id="PS50819"/>
    </source>
</evidence>
<keyword evidence="5" id="KW-0068">Autocatalytic cleavage</keyword>
<dbReference type="KEGG" id="csn:Cyast_0347"/>
<dbReference type="Gene3D" id="3.10.28.10">
    <property type="entry name" value="Homing endonucleases"/>
    <property type="match status" value="1"/>
</dbReference>
<dbReference type="EMBL" id="CP003940">
    <property type="protein sequence ID" value="AFZ46327.1"/>
    <property type="molecule type" value="Genomic_DNA"/>
</dbReference>
<dbReference type="InterPro" id="IPR030934">
    <property type="entry name" value="Intein_C"/>
</dbReference>
<dbReference type="InterPro" id="IPR036844">
    <property type="entry name" value="Hint_dom_sf"/>
</dbReference>
<dbReference type="PRINTS" id="PR00379">
    <property type="entry name" value="INTEIN"/>
</dbReference>
<dbReference type="Gene3D" id="1.10.260.40">
    <property type="entry name" value="lambda repressor-like DNA-binding domains"/>
    <property type="match status" value="1"/>
</dbReference>
<dbReference type="Pfam" id="PF01381">
    <property type="entry name" value="HTH_3"/>
    <property type="match status" value="1"/>
</dbReference>
<dbReference type="NCBIfam" id="TIGR01445">
    <property type="entry name" value="intein_Nterm"/>
    <property type="match status" value="1"/>
</dbReference>
<dbReference type="GO" id="GO:0004519">
    <property type="term" value="F:endonuclease activity"/>
    <property type="evidence" value="ECO:0007669"/>
    <property type="project" value="InterPro"/>
</dbReference>
<dbReference type="Pfam" id="PF14890">
    <property type="entry name" value="Intein_splicing"/>
    <property type="match status" value="1"/>
</dbReference>
<feature type="domain" description="HTH cro/C1-type" evidence="14">
    <location>
        <begin position="684"/>
        <end position="739"/>
    </location>
</feature>
<dbReference type="InterPro" id="IPR010982">
    <property type="entry name" value="Lambda_DNA-bd_dom_sf"/>
</dbReference>
<dbReference type="PROSITE" id="PS50819">
    <property type="entry name" value="INTEIN_ENDONUCLEASE"/>
    <property type="match status" value="1"/>
</dbReference>
<dbReference type="Gene3D" id="3.40.50.670">
    <property type="match status" value="2"/>
</dbReference>
<gene>
    <name evidence="12" type="primary">gyrB</name>
    <name evidence="15" type="ordered locus">Cyast_0347</name>
</gene>
<dbReference type="InterPro" id="IPR014721">
    <property type="entry name" value="Ribsml_uS5_D2-typ_fold_subgr"/>
</dbReference>
<reference evidence="16" key="1">
    <citation type="journal article" date="2013" name="Proc. Natl. Acad. Sci. U.S.A.">
        <title>Improving the coverage of the cyanobacterial phylum using diversity-driven genome sequencing.</title>
        <authorList>
            <person name="Shih P.M."/>
            <person name="Wu D."/>
            <person name="Latifi A."/>
            <person name="Axen S.D."/>
            <person name="Fewer D.P."/>
            <person name="Talla E."/>
            <person name="Calteau A."/>
            <person name="Cai F."/>
            <person name="Tandeau de Marsac N."/>
            <person name="Rippka R."/>
            <person name="Herdman M."/>
            <person name="Sivonen K."/>
            <person name="Coursin T."/>
            <person name="Laurent T."/>
            <person name="Goodwin L."/>
            <person name="Nolan M."/>
            <person name="Davenport K.W."/>
            <person name="Han C.S."/>
            <person name="Rubin E.M."/>
            <person name="Eisen J.A."/>
            <person name="Woyke T."/>
            <person name="Gugger M."/>
            <person name="Kerfeld C.A."/>
        </authorList>
    </citation>
    <scope>NUCLEOTIDE SEQUENCE [LARGE SCALE GENOMIC DNA]</scope>
    <source>
        <strain evidence="16">ATCC 29140 / PCC 7202</strain>
    </source>
</reference>
<comment type="function">
    <text evidence="12">A type II topoisomerase that negatively supercoils closed circular double-stranded (ds) DNA in an ATP-dependent manner to modulate DNA topology and maintain chromosomes in an underwound state. Negative supercoiling favors strand separation, and DNA replication, transcription, recombination and repair, all of which involve strand separation. Also able to catalyze the interconversion of other topological isomers of dsDNA rings, including catenanes and knotted rings. Type II topoisomerases break and join 2 DNA strands simultaneously in an ATP-dependent manner.</text>
</comment>
<dbReference type="Gene3D" id="2.170.16.10">
    <property type="entry name" value="Hedgehog/Intein (Hint) domain"/>
    <property type="match status" value="1"/>
</dbReference>
<evidence type="ECO:0000256" key="2">
    <source>
        <dbReference type="ARBA" id="ARBA00010708"/>
    </source>
</evidence>
<dbReference type="InterPro" id="IPR027434">
    <property type="entry name" value="Homing_endonucl"/>
</dbReference>
<keyword evidence="9 12" id="KW-0799">Topoisomerase</keyword>
<dbReference type="GO" id="GO:0005524">
    <property type="term" value="F:ATP binding"/>
    <property type="evidence" value="ECO:0007669"/>
    <property type="project" value="UniProtKB-UniRule"/>
</dbReference>
<evidence type="ECO:0000313" key="15">
    <source>
        <dbReference type="EMBL" id="AFZ46327.1"/>
    </source>
</evidence>
<dbReference type="PRINTS" id="PR01159">
    <property type="entry name" value="DNAGYRASEB"/>
</dbReference>
<dbReference type="InterPro" id="IPR013506">
    <property type="entry name" value="Topo_IIA_bsu_dom2"/>
</dbReference>
<dbReference type="InterPro" id="IPR018522">
    <property type="entry name" value="TopoIIA_CS"/>
</dbReference>
<dbReference type="InterPro" id="IPR003587">
    <property type="entry name" value="Hint_dom_N"/>
</dbReference>
<dbReference type="GO" id="GO:0016539">
    <property type="term" value="P:intein-mediated protein splicing"/>
    <property type="evidence" value="ECO:0007669"/>
    <property type="project" value="InterPro"/>
</dbReference>
<dbReference type="HAMAP" id="MF_01898">
    <property type="entry name" value="GyrB"/>
    <property type="match status" value="1"/>
</dbReference>
<dbReference type="SUPFAM" id="SSF55608">
    <property type="entry name" value="Homing endonucleases"/>
    <property type="match status" value="1"/>
</dbReference>
<dbReference type="PROSITE" id="PS00177">
    <property type="entry name" value="TOPOISOMERASE_II"/>
    <property type="match status" value="1"/>
</dbReference>
<comment type="subcellular location">
    <subcellularLocation>
        <location evidence="12">Cytoplasm</location>
    </subcellularLocation>
</comment>
<dbReference type="GO" id="GO:0046872">
    <property type="term" value="F:metal ion binding"/>
    <property type="evidence" value="ECO:0007669"/>
    <property type="project" value="UniProtKB-KW"/>
</dbReference>
<dbReference type="Gene3D" id="3.30.565.10">
    <property type="entry name" value="Histidine kinase-like ATPase, C-terminal domain"/>
    <property type="match status" value="1"/>
</dbReference>
<organism evidence="15 16">
    <name type="scientific">Cyanobacterium stanieri (strain ATCC 29140 / PCC 7202)</name>
    <dbReference type="NCBI Taxonomy" id="292563"/>
    <lineage>
        <taxon>Bacteria</taxon>
        <taxon>Bacillati</taxon>
        <taxon>Cyanobacteriota</taxon>
        <taxon>Cyanophyceae</taxon>
        <taxon>Oscillatoriophycideae</taxon>
        <taxon>Chroococcales</taxon>
        <taxon>Geminocystaceae</taxon>
        <taxon>Cyanobacterium</taxon>
    </lineage>
</organism>
<dbReference type="SMART" id="SM00305">
    <property type="entry name" value="HintC"/>
    <property type="match status" value="1"/>
</dbReference>
<dbReference type="CDD" id="cd16928">
    <property type="entry name" value="HATPase_GyrB-like"/>
    <property type="match status" value="1"/>
</dbReference>
<dbReference type="GO" id="GO:0005694">
    <property type="term" value="C:chromosome"/>
    <property type="evidence" value="ECO:0007669"/>
    <property type="project" value="InterPro"/>
</dbReference>
<keyword evidence="16" id="KW-1185">Reference proteome</keyword>
<evidence type="ECO:0000256" key="5">
    <source>
        <dbReference type="ARBA" id="ARBA00022813"/>
    </source>
</evidence>
<dbReference type="EC" id="5.6.2.2" evidence="12"/>
<dbReference type="InterPro" id="IPR003586">
    <property type="entry name" value="Hint_dom_C"/>
</dbReference>
<dbReference type="FunFam" id="3.30.565.10:FF:000002">
    <property type="entry name" value="DNA gyrase subunit B"/>
    <property type="match status" value="1"/>
</dbReference>
<dbReference type="Gene3D" id="3.30.230.10">
    <property type="match status" value="1"/>
</dbReference>
<dbReference type="InterPro" id="IPR006171">
    <property type="entry name" value="TOPRIM_dom"/>
</dbReference>
<dbReference type="PANTHER" id="PTHR45866:SF1">
    <property type="entry name" value="DNA GYRASE SUBUNIT B, MITOCHONDRIAL"/>
    <property type="match status" value="1"/>
</dbReference>
<dbReference type="NCBIfam" id="TIGR01443">
    <property type="entry name" value="intein_Cterm"/>
    <property type="match status" value="1"/>
</dbReference>
<dbReference type="SUPFAM" id="SSF56719">
    <property type="entry name" value="Type II DNA topoisomerase"/>
    <property type="match status" value="2"/>
</dbReference>
<dbReference type="Pfam" id="PF00986">
    <property type="entry name" value="DNA_gyraseB_C"/>
    <property type="match status" value="1"/>
</dbReference>
<dbReference type="PATRIC" id="fig|292563.3.peg.363"/>
<dbReference type="InterPro" id="IPR000565">
    <property type="entry name" value="Topo_IIA_B"/>
</dbReference>
<keyword evidence="7 12" id="KW-0460">Magnesium</keyword>
<dbReference type="InterPro" id="IPR001387">
    <property type="entry name" value="Cro/C1-type_HTH"/>
</dbReference>
<dbReference type="InterPro" id="IPR036890">
    <property type="entry name" value="HATPase_C_sf"/>
</dbReference>
<dbReference type="Pfam" id="PF00204">
    <property type="entry name" value="DNA_gyraseB"/>
    <property type="match status" value="1"/>
</dbReference>
<dbReference type="PANTHER" id="PTHR45866">
    <property type="entry name" value="DNA GYRASE/TOPOISOMERASE SUBUNIT B"/>
    <property type="match status" value="1"/>
</dbReference>
<evidence type="ECO:0000256" key="11">
    <source>
        <dbReference type="ARBA" id="ARBA00023235"/>
    </source>
</evidence>
<dbReference type="SMART" id="SM00530">
    <property type="entry name" value="HTH_XRE"/>
    <property type="match status" value="1"/>
</dbReference>
<dbReference type="CDD" id="cd00093">
    <property type="entry name" value="HTH_XRE"/>
    <property type="match status" value="1"/>
</dbReference>
<dbReference type="AlphaFoldDB" id="K9YIL9"/>
<dbReference type="STRING" id="292563.Cyast_0347"/>
<dbReference type="SMART" id="SM00433">
    <property type="entry name" value="TOP2c"/>
    <property type="match status" value="1"/>
</dbReference>
<keyword evidence="8" id="KW-0651">Protein splicing</keyword>
<dbReference type="SUPFAM" id="SSF47413">
    <property type="entry name" value="lambda repressor-like DNA-binding domains"/>
    <property type="match status" value="1"/>
</dbReference>
<feature type="binding site" evidence="12">
    <location>
        <position position="432"/>
    </location>
    <ligand>
        <name>Mg(2+)</name>
        <dbReference type="ChEBI" id="CHEBI:18420"/>
        <label>1</label>
        <note>catalytic</note>
    </ligand>
</feature>
<proteinExistence type="inferred from homology"/>
<dbReference type="SUPFAM" id="SSF54211">
    <property type="entry name" value="Ribosomal protein S5 domain 2-like"/>
    <property type="match status" value="1"/>
</dbReference>
<evidence type="ECO:0000259" key="14">
    <source>
        <dbReference type="PROSITE" id="PS50943"/>
    </source>
</evidence>
<dbReference type="SMART" id="SM00306">
    <property type="entry name" value="HintN"/>
    <property type="match status" value="1"/>
</dbReference>
<dbReference type="InterPro" id="IPR004860">
    <property type="entry name" value="LAGLIDADG_dom"/>
</dbReference>
<evidence type="ECO:0000256" key="1">
    <source>
        <dbReference type="ARBA" id="ARBA00000185"/>
    </source>
</evidence>
<dbReference type="GO" id="GO:0003677">
    <property type="term" value="F:DNA binding"/>
    <property type="evidence" value="ECO:0007669"/>
    <property type="project" value="UniProtKB-KW"/>
</dbReference>
<dbReference type="GO" id="GO:0006261">
    <property type="term" value="P:DNA-templated DNA replication"/>
    <property type="evidence" value="ECO:0007669"/>
    <property type="project" value="UniProtKB-UniRule"/>
</dbReference>
<dbReference type="PRINTS" id="PR00418">
    <property type="entry name" value="TPI2FAMILY"/>
</dbReference>
<dbReference type="SMART" id="SM00387">
    <property type="entry name" value="HATPase_c"/>
    <property type="match status" value="1"/>
</dbReference>
<dbReference type="CDD" id="cd00081">
    <property type="entry name" value="Hint"/>
    <property type="match status" value="1"/>
</dbReference>
<dbReference type="Pfam" id="PF01751">
    <property type="entry name" value="Toprim"/>
    <property type="match status" value="1"/>
</dbReference>
<dbReference type="InterPro" id="IPR013759">
    <property type="entry name" value="Topo_IIA_B_C"/>
</dbReference>
<dbReference type="HOGENOM" id="CLU_004808_0_0_3"/>
<dbReference type="InterPro" id="IPR003594">
    <property type="entry name" value="HATPase_dom"/>
</dbReference>
<dbReference type="InterPro" id="IPR011557">
    <property type="entry name" value="GyrB"/>
</dbReference>
<dbReference type="GO" id="GO:0005737">
    <property type="term" value="C:cytoplasm"/>
    <property type="evidence" value="ECO:0007669"/>
    <property type="project" value="UniProtKB-SubCell"/>
</dbReference>
<comment type="subunit">
    <text evidence="12">Heterotetramer, composed of two GyrA and two GyrB chains. In the heterotetramer, GyrA contains the active site tyrosine that forms a transient covalent intermediate with DNA, while GyrB binds cofactors and catalyzes ATP hydrolysis.</text>
</comment>
<evidence type="ECO:0000256" key="12">
    <source>
        <dbReference type="HAMAP-Rule" id="MF_01898"/>
    </source>
</evidence>
<dbReference type="FunFam" id="3.30.230.10:FF:000005">
    <property type="entry name" value="DNA gyrase subunit B"/>
    <property type="match status" value="1"/>
</dbReference>
<dbReference type="InterPro" id="IPR006141">
    <property type="entry name" value="Intein_N"/>
</dbReference>
<evidence type="ECO:0000256" key="8">
    <source>
        <dbReference type="ARBA" id="ARBA00023000"/>
    </source>
</evidence>
<keyword evidence="12" id="KW-0963">Cytoplasm</keyword>
<evidence type="ECO:0000256" key="4">
    <source>
        <dbReference type="ARBA" id="ARBA00022741"/>
    </source>
</evidence>
<dbReference type="PROSITE" id="PS50943">
    <property type="entry name" value="HTH_CROC1"/>
    <property type="match status" value="1"/>
</dbReference>
<accession>K9YIL9</accession>
<feature type="domain" description="DOD-type homing endonuclease" evidence="13">
    <location>
        <begin position="810"/>
        <end position="943"/>
    </location>
</feature>
<evidence type="ECO:0000256" key="6">
    <source>
        <dbReference type="ARBA" id="ARBA00022840"/>
    </source>
</evidence>
<dbReference type="CDD" id="cd00822">
    <property type="entry name" value="TopoII_Trans_DNA_gyrase"/>
    <property type="match status" value="1"/>
</dbReference>
<dbReference type="eggNOG" id="COG0187">
    <property type="taxonomic scope" value="Bacteria"/>
</dbReference>
<dbReference type="SUPFAM" id="SSF55874">
    <property type="entry name" value="ATPase domain of HSP90 chaperone/DNA topoisomerase II/histidine kinase"/>
    <property type="match status" value="1"/>
</dbReference>
<feature type="site" description="Interaction with DNA" evidence="12">
    <location>
        <position position="457"/>
    </location>
</feature>
<dbReference type="Pfam" id="PF14528">
    <property type="entry name" value="LAGLIDADG_3"/>
    <property type="match status" value="1"/>
</dbReference>
<dbReference type="PROSITE" id="PS50817">
    <property type="entry name" value="INTEIN_N_TER"/>
    <property type="match status" value="1"/>
</dbReference>
<keyword evidence="3 12" id="KW-0479">Metal-binding</keyword>
<dbReference type="InterPro" id="IPR013760">
    <property type="entry name" value="Topo_IIA-like_dom_sf"/>
</dbReference>
<evidence type="ECO:0000256" key="7">
    <source>
        <dbReference type="ARBA" id="ARBA00022842"/>
    </source>
</evidence>
<keyword evidence="4 12" id="KW-0547">Nucleotide-binding</keyword>
<dbReference type="Proteomes" id="UP000010483">
    <property type="component" value="Chromosome"/>
</dbReference>
<dbReference type="InterPro" id="IPR001241">
    <property type="entry name" value="Topo_IIA"/>
</dbReference>
<evidence type="ECO:0000313" key="16">
    <source>
        <dbReference type="Proteomes" id="UP000010483"/>
    </source>
</evidence>
<keyword evidence="6 12" id="KW-0067">ATP-binding</keyword>
<dbReference type="SUPFAM" id="SSF51294">
    <property type="entry name" value="Hedgehog/intein (Hint) domain"/>
    <property type="match status" value="1"/>
</dbReference>
<comment type="cofactor">
    <cofactor evidence="12">
        <name>Mg(2+)</name>
        <dbReference type="ChEBI" id="CHEBI:18420"/>
    </cofactor>
    <cofactor evidence="12">
        <name>Mn(2+)</name>
        <dbReference type="ChEBI" id="CHEBI:29035"/>
    </cofactor>
    <cofactor evidence="12">
        <name>Ca(2+)</name>
        <dbReference type="ChEBI" id="CHEBI:29108"/>
    </cofactor>
    <text evidence="12">Binds two Mg(2+) per subunit. The magnesium ions form salt bridges with both the protein and the DNA. Can also accept other divalent metal cations, such as Mn(2+) or Ca(2+).</text>
</comment>
<evidence type="ECO:0000256" key="10">
    <source>
        <dbReference type="ARBA" id="ARBA00023125"/>
    </source>
</evidence>
<keyword evidence="11 12" id="KW-0413">Isomerase</keyword>
<keyword evidence="10" id="KW-0238">DNA-binding</keyword>
<comment type="miscellaneous">
    <text evidence="12">Few gyrases are as efficient as E.coli at forming negative supercoils. Not all organisms have 2 type II topoisomerases; in organisms with a single type II topoisomerase this enzyme also has to decatenate newly replicated chromosomes.</text>
</comment>
<comment type="caution">
    <text evidence="12">Lacks conserved residue(s) required for the propagation of feature annotation.</text>
</comment>
<dbReference type="NCBIfam" id="NF004189">
    <property type="entry name" value="PRK05644.1"/>
    <property type="match status" value="1"/>
</dbReference>
<evidence type="ECO:0000256" key="9">
    <source>
        <dbReference type="ARBA" id="ARBA00023029"/>
    </source>
</evidence>
<sequence length="1193" mass="134908">MATEKQTSNYGAEQIQVLEGLEPVRKRPGMYIGTTGPRGLHHLVYEVVDNSIDEALAGHCSHIEIDINEDGSVSVTDDGRGIPTDVHPSTGKSALETVMTVLHAGGKFGGGGYKVSGGLHGVGISVVNALSEWVEVKVWRNGNLHTQRYERGIPVTELVPQPDNDHSTGTSISFMPDALIFTETTEFNYGTLSNRLRELAYLNAGVKITFCDRRLDSQREETYCYEGGIKEYVTYMTREKEVLHQDIIYVEGEKNGVQVEVAFQWCVDAYSDTILGFANNIRTVDGGTHLEGLKTVLTRTLNNVARKRNKIKDNEPNLAGENVREGLTAVISVKVPDPEFEGQTKTKLGNSEVRGIVDSLVGEVLNEYLEFNPHVADSIIEKAVQAFKAAEAARRARELVRRKSVLESSPLPGKLADCSSRDPAESEIFLVEGDSAGGSAKQGRDRRFQAILPLRGKILNIEKTDDAKIYKNNEIQSLITALGLGIKGDEFDASQLRYHHVVIMSVAGDESTLVMDDTGKTEFVKIGEFIDDCIEGRRTTERYQVMSFDPNTNLTRFRPLKAVIRHGHEEAMYQITTRYNRSVKVTSSHSVFVYENGEVKLKKGNEIREGDLLVASRRLPRPQTPITSIDLLKTFYQAGLTNSLYLEGEEVRQISAKRILAKLEKPDLYSEPRVMLTVEGWQELVKQRQAQNLTQKEVATLCGVKQPITISHWERGINRPTLPHFLNYVTAINGSENIVYETIPSKIDEWIDNSDDSKNARWREISNYKPVDYFTPSELAQIQEVKIVPQAHHDKAFERYLPVTKELVWFLGWYVAEGSLSQHQVSLSLGKKDEQFIPELTQAIERVFGEIPRCHYDKDSEAIKLYFHSVACARLLKAWGLAEKAHQKILPDLVFSLPEDLQYSFLEGYFLGDGTTVGKNISFVTNSHSLKEGLLYLFGQLGLIASHTVHQPQSNHKITTQHPYYSITICGKQQLEQCEMIWQRHQNHQQVRDYLAKPYRKELDFITISDDLMGLKVISNQEIDLVGDYVYDFSVEGDENFICGSGGLACHNTDADVDGAHIRTLLLTFFYRYQRELVEQGYIYIACPPLYKLERGKSHYYCYSDRELQQKIAEFPSNANYNIQRFKGLGEMMPQQLWDTTMNPETRMMKRVEIEDAAEADRIFTVLMGDRVAPRREFIETHGPRLNLTELDV</sequence>
<dbReference type="PROSITE" id="PS50818">
    <property type="entry name" value="INTEIN_C_TER"/>
    <property type="match status" value="1"/>
</dbReference>
<dbReference type="Pfam" id="PF02518">
    <property type="entry name" value="HATPase_c"/>
    <property type="match status" value="1"/>
</dbReference>
<dbReference type="InterPro" id="IPR006142">
    <property type="entry name" value="INTEIN"/>
</dbReference>
<comment type="catalytic activity">
    <reaction evidence="1 12">
        <text>ATP-dependent breakage, passage and rejoining of double-stranded DNA.</text>
        <dbReference type="EC" id="5.6.2.2"/>
    </reaction>
</comment>
<dbReference type="InterPro" id="IPR020568">
    <property type="entry name" value="Ribosomal_Su5_D2-typ_SF"/>
</dbReference>
<feature type="site" description="Interaction with DNA" evidence="12">
    <location>
        <position position="460"/>
    </location>
</feature>
<comment type="similarity">
    <text evidence="2 12">Belongs to the type II topoisomerase GyrB family.</text>
</comment>
<dbReference type="GO" id="GO:0034335">
    <property type="term" value="F:DNA negative supercoiling activity"/>
    <property type="evidence" value="ECO:0007669"/>
    <property type="project" value="UniProtKB-ARBA"/>
</dbReference>
<name>K9YIL9_CYASC</name>
<dbReference type="InterPro" id="IPR002288">
    <property type="entry name" value="DNA_gyrase_B_C"/>
</dbReference>
<dbReference type="InterPro" id="IPR004042">
    <property type="entry name" value="Intein_endonuc_central"/>
</dbReference>
<evidence type="ECO:0000256" key="3">
    <source>
        <dbReference type="ARBA" id="ARBA00022723"/>
    </source>
</evidence>
<dbReference type="GO" id="GO:0006265">
    <property type="term" value="P:DNA topological change"/>
    <property type="evidence" value="ECO:0007669"/>
    <property type="project" value="UniProtKB-UniRule"/>
</dbReference>